<organism evidence="3 4">
    <name type="scientific">Aspergillus japonicus CBS 114.51</name>
    <dbReference type="NCBI Taxonomy" id="1448312"/>
    <lineage>
        <taxon>Eukaryota</taxon>
        <taxon>Fungi</taxon>
        <taxon>Dikarya</taxon>
        <taxon>Ascomycota</taxon>
        <taxon>Pezizomycotina</taxon>
        <taxon>Eurotiomycetes</taxon>
        <taxon>Eurotiomycetidae</taxon>
        <taxon>Eurotiales</taxon>
        <taxon>Aspergillaceae</taxon>
        <taxon>Aspergillus</taxon>
        <taxon>Aspergillus subgen. Circumdati</taxon>
    </lineage>
</organism>
<dbReference type="InterPro" id="IPR016197">
    <property type="entry name" value="Chromo-like_dom_sf"/>
</dbReference>
<accession>A0A8T8XB32</accession>
<reference evidence="3 4" key="1">
    <citation type="submission" date="2018-02" db="EMBL/GenBank/DDBJ databases">
        <title>The genomes of Aspergillus section Nigri reveals drivers in fungal speciation.</title>
        <authorList>
            <consortium name="DOE Joint Genome Institute"/>
            <person name="Vesth T.C."/>
            <person name="Nybo J."/>
            <person name="Theobald S."/>
            <person name="Brandl J."/>
            <person name="Frisvad J.C."/>
            <person name="Nielsen K.F."/>
            <person name="Lyhne E.K."/>
            <person name="Kogle M.E."/>
            <person name="Kuo A."/>
            <person name="Riley R."/>
            <person name="Clum A."/>
            <person name="Nolan M."/>
            <person name="Lipzen A."/>
            <person name="Salamov A."/>
            <person name="Henrissat B."/>
            <person name="Wiebenga A."/>
            <person name="De vries R.P."/>
            <person name="Grigoriev I.V."/>
            <person name="Mortensen U.H."/>
            <person name="Andersen M.R."/>
            <person name="Baker S.E."/>
        </authorList>
    </citation>
    <scope>NUCLEOTIDE SEQUENCE [LARGE SCALE GENOMIC DNA]</scope>
    <source>
        <strain evidence="3 4">CBS 114.51</strain>
    </source>
</reference>
<evidence type="ECO:0008006" key="5">
    <source>
        <dbReference type="Google" id="ProtNLM"/>
    </source>
</evidence>
<protein>
    <recommendedName>
        <fullName evidence="5">Chromo domain-containing protein</fullName>
    </recommendedName>
</protein>
<evidence type="ECO:0000256" key="2">
    <source>
        <dbReference type="SAM" id="MobiDB-lite"/>
    </source>
</evidence>
<dbReference type="GeneID" id="37175069"/>
<evidence type="ECO:0000313" key="4">
    <source>
        <dbReference type="Proteomes" id="UP000249497"/>
    </source>
</evidence>
<dbReference type="RefSeq" id="XP_025530958.1">
    <property type="nucleotide sequence ID" value="XM_025671377.1"/>
</dbReference>
<dbReference type="EMBL" id="KZ824776">
    <property type="protein sequence ID" value="RAH85064.1"/>
    <property type="molecule type" value="Genomic_DNA"/>
</dbReference>
<dbReference type="Proteomes" id="UP000249497">
    <property type="component" value="Unassembled WGS sequence"/>
</dbReference>
<comment type="subunit">
    <text evidence="1">Component of the NuA4 histone acetyltransferase complex.</text>
</comment>
<evidence type="ECO:0000256" key="1">
    <source>
        <dbReference type="ARBA" id="ARBA00011353"/>
    </source>
</evidence>
<gene>
    <name evidence="3" type="ORF">BO86DRAFT_386592</name>
</gene>
<proteinExistence type="predicted"/>
<keyword evidence="4" id="KW-1185">Reference proteome</keyword>
<dbReference type="SUPFAM" id="SSF54160">
    <property type="entry name" value="Chromo domain-like"/>
    <property type="match status" value="1"/>
</dbReference>
<evidence type="ECO:0000313" key="3">
    <source>
        <dbReference type="EMBL" id="RAH85064.1"/>
    </source>
</evidence>
<sequence>MWRKRKLSPHHDNNHTTFSRKKRWKENYTIESSDDSDNSDHESNTLDDDEYYINCILDETESQYLIDWEGPWEPTWVNLHDLFVIGLCSNCSVLWSGTKGARQRTCC</sequence>
<feature type="region of interest" description="Disordered" evidence="2">
    <location>
        <begin position="1"/>
        <end position="21"/>
    </location>
</feature>
<dbReference type="AlphaFoldDB" id="A0A8T8XB32"/>
<name>A0A8T8XB32_ASPJA</name>
<dbReference type="OrthoDB" id="3647690at2759"/>